<dbReference type="Gene3D" id="3.40.50.80">
    <property type="entry name" value="Nucleotide-binding domain of ferredoxin-NADP reductase (FNR) module"/>
    <property type="match status" value="1"/>
</dbReference>
<dbReference type="GO" id="GO:0046872">
    <property type="term" value="F:metal ion binding"/>
    <property type="evidence" value="ECO:0007669"/>
    <property type="project" value="UniProtKB-KW"/>
</dbReference>
<feature type="transmembrane region" description="Helical" evidence="13">
    <location>
        <begin position="136"/>
        <end position="155"/>
    </location>
</feature>
<dbReference type="InterPro" id="IPR050415">
    <property type="entry name" value="MRET"/>
</dbReference>
<organism evidence="15">
    <name type="scientific">freshwater metagenome</name>
    <dbReference type="NCBI Taxonomy" id="449393"/>
    <lineage>
        <taxon>unclassified sequences</taxon>
        <taxon>metagenomes</taxon>
        <taxon>ecological metagenomes</taxon>
    </lineage>
</organism>
<keyword evidence="8 13" id="KW-1133">Transmembrane helix</keyword>
<dbReference type="CDD" id="cd06198">
    <property type="entry name" value="FNR_like_3"/>
    <property type="match status" value="1"/>
</dbReference>
<evidence type="ECO:0000256" key="4">
    <source>
        <dbReference type="ARBA" id="ARBA00022692"/>
    </source>
</evidence>
<keyword evidence="4 13" id="KW-0812">Transmembrane</keyword>
<feature type="transmembrane region" description="Helical" evidence="13">
    <location>
        <begin position="199"/>
        <end position="218"/>
    </location>
</feature>
<keyword evidence="5" id="KW-0001">2Fe-2S</keyword>
<evidence type="ECO:0000256" key="13">
    <source>
        <dbReference type="SAM" id="Phobius"/>
    </source>
</evidence>
<comment type="subcellular location">
    <subcellularLocation>
        <location evidence="2">Membrane</location>
        <topology evidence="2">Multi-pass membrane protein</topology>
    </subcellularLocation>
</comment>
<dbReference type="Pfam" id="PF00175">
    <property type="entry name" value="NAD_binding_1"/>
    <property type="match status" value="1"/>
</dbReference>
<dbReference type="Pfam" id="PF01794">
    <property type="entry name" value="Ferric_reduct"/>
    <property type="match status" value="1"/>
</dbReference>
<gene>
    <name evidence="15" type="ORF">UFOPK3342_00981</name>
</gene>
<dbReference type="GO" id="GO:0050660">
    <property type="term" value="F:flavin adenine dinucleotide binding"/>
    <property type="evidence" value="ECO:0007669"/>
    <property type="project" value="TreeGrafter"/>
</dbReference>
<keyword evidence="6" id="KW-0479">Metal-binding</keyword>
<dbReference type="PRINTS" id="PR00410">
    <property type="entry name" value="PHEHYDRXLASE"/>
</dbReference>
<dbReference type="SUPFAM" id="SSF63380">
    <property type="entry name" value="Riboflavin synthase domain-like"/>
    <property type="match status" value="1"/>
</dbReference>
<proteinExistence type="predicted"/>
<evidence type="ECO:0000313" key="15">
    <source>
        <dbReference type="EMBL" id="CAB4871129.1"/>
    </source>
</evidence>
<dbReference type="InterPro" id="IPR001433">
    <property type="entry name" value="OxRdtase_FAD/NAD-bd"/>
</dbReference>
<comment type="cofactor">
    <cofactor evidence="1">
        <name>FAD</name>
        <dbReference type="ChEBI" id="CHEBI:57692"/>
    </cofactor>
</comment>
<evidence type="ECO:0000256" key="2">
    <source>
        <dbReference type="ARBA" id="ARBA00004141"/>
    </source>
</evidence>
<evidence type="ECO:0000256" key="8">
    <source>
        <dbReference type="ARBA" id="ARBA00022989"/>
    </source>
</evidence>
<feature type="transmembrane region" description="Helical" evidence="13">
    <location>
        <begin position="46"/>
        <end position="75"/>
    </location>
</feature>
<dbReference type="AlphaFoldDB" id="A0A6J7DS39"/>
<dbReference type="EMBL" id="CAFBLH010000030">
    <property type="protein sequence ID" value="CAB4871129.1"/>
    <property type="molecule type" value="Genomic_DNA"/>
</dbReference>
<evidence type="ECO:0000256" key="1">
    <source>
        <dbReference type="ARBA" id="ARBA00001974"/>
    </source>
</evidence>
<dbReference type="GO" id="GO:0016020">
    <property type="term" value="C:membrane"/>
    <property type="evidence" value="ECO:0007669"/>
    <property type="project" value="UniProtKB-SubCell"/>
</dbReference>
<dbReference type="InterPro" id="IPR017927">
    <property type="entry name" value="FAD-bd_FR_type"/>
</dbReference>
<dbReference type="Gene3D" id="2.40.30.10">
    <property type="entry name" value="Translation factors"/>
    <property type="match status" value="1"/>
</dbReference>
<reference evidence="15" key="1">
    <citation type="submission" date="2020-05" db="EMBL/GenBank/DDBJ databases">
        <authorList>
            <person name="Chiriac C."/>
            <person name="Salcher M."/>
            <person name="Ghai R."/>
            <person name="Kavagutti S V."/>
        </authorList>
    </citation>
    <scope>NUCLEOTIDE SEQUENCE</scope>
</reference>
<protein>
    <submittedName>
        <fullName evidence="15">Unannotated protein</fullName>
    </submittedName>
</protein>
<evidence type="ECO:0000256" key="5">
    <source>
        <dbReference type="ARBA" id="ARBA00022714"/>
    </source>
</evidence>
<evidence type="ECO:0000256" key="7">
    <source>
        <dbReference type="ARBA" id="ARBA00022827"/>
    </source>
</evidence>
<dbReference type="InterPro" id="IPR017938">
    <property type="entry name" value="Riboflavin_synthase-like_b-brl"/>
</dbReference>
<sequence length="454" mass="50712">MPKAPQPARIYKHSAAGTDWAALSMGGGLGFTLALQMTTVRKSDFITLYASLATFSRLCALVGTYFAIVGIFLVARIPWVEKGVGHDRLVTWHRKLGPYSLFAIGFHVLFIILSFAGQDHVRLYVELWRMLQTFPWMWFALAGFVLMIMAGVTSYKKARAKMSYETWWVIHIYTYAAIAASFMHQVVNGQMFVGHPLNRAYWTGLYISMAFSVIYWRFGVPLVRSMKHSLRVDKVVVEGPGVVSVIMRGKNLDKLAAQGGQFFGWRFFTRGHFLMSHPYSLSAAPTAHYLRITVKDLGDHSRSLAFLKPGTRVFVEGPYGAFTAGRSTRPHVVLIGGGVGITPVRALMDEFNGGVQLDVIFRASREEDLVLREELDYIAFNSGGSIHVHYLVGPRKNHPMDARALRKLVPQFADSDIYICGPEPLVSAVREAAESLGVPKNRFHDEAFAFHGEG</sequence>
<feature type="transmembrane region" description="Helical" evidence="13">
    <location>
        <begin position="167"/>
        <end position="187"/>
    </location>
</feature>
<dbReference type="PANTHER" id="PTHR47354:SF8">
    <property type="entry name" value="1,2-PHENYLACETYL-COA EPOXIDASE, SUBUNIT E"/>
    <property type="match status" value="1"/>
</dbReference>
<accession>A0A6J7DS39</accession>
<feature type="transmembrane region" description="Helical" evidence="13">
    <location>
        <begin position="20"/>
        <end position="40"/>
    </location>
</feature>
<keyword evidence="12 13" id="KW-0472">Membrane</keyword>
<evidence type="ECO:0000256" key="11">
    <source>
        <dbReference type="ARBA" id="ARBA00023014"/>
    </source>
</evidence>
<name>A0A6J7DS39_9ZZZZ</name>
<dbReference type="GO" id="GO:0051537">
    <property type="term" value="F:2 iron, 2 sulfur cluster binding"/>
    <property type="evidence" value="ECO:0007669"/>
    <property type="project" value="UniProtKB-KW"/>
</dbReference>
<dbReference type="InterPro" id="IPR039261">
    <property type="entry name" value="FNR_nucleotide-bd"/>
</dbReference>
<feature type="transmembrane region" description="Helical" evidence="13">
    <location>
        <begin position="96"/>
        <end position="116"/>
    </location>
</feature>
<dbReference type="SUPFAM" id="SSF52343">
    <property type="entry name" value="Ferredoxin reductase-like, C-terminal NADP-linked domain"/>
    <property type="match status" value="1"/>
</dbReference>
<dbReference type="PROSITE" id="PS51384">
    <property type="entry name" value="FAD_FR"/>
    <property type="match status" value="1"/>
</dbReference>
<evidence type="ECO:0000259" key="14">
    <source>
        <dbReference type="PROSITE" id="PS51384"/>
    </source>
</evidence>
<evidence type="ECO:0000256" key="9">
    <source>
        <dbReference type="ARBA" id="ARBA00023002"/>
    </source>
</evidence>
<evidence type="ECO:0000256" key="10">
    <source>
        <dbReference type="ARBA" id="ARBA00023004"/>
    </source>
</evidence>
<keyword evidence="10" id="KW-0408">Iron</keyword>
<dbReference type="PANTHER" id="PTHR47354">
    <property type="entry name" value="NADH OXIDOREDUCTASE HCR"/>
    <property type="match status" value="1"/>
</dbReference>
<feature type="domain" description="FAD-binding FR-type" evidence="14">
    <location>
        <begin position="225"/>
        <end position="325"/>
    </location>
</feature>
<keyword evidence="9" id="KW-0560">Oxidoreductase</keyword>
<dbReference type="InterPro" id="IPR013130">
    <property type="entry name" value="Fe3_Rdtase_TM_dom"/>
</dbReference>
<dbReference type="GO" id="GO:0016491">
    <property type="term" value="F:oxidoreductase activity"/>
    <property type="evidence" value="ECO:0007669"/>
    <property type="project" value="UniProtKB-KW"/>
</dbReference>
<evidence type="ECO:0000256" key="6">
    <source>
        <dbReference type="ARBA" id="ARBA00022723"/>
    </source>
</evidence>
<keyword evidence="3" id="KW-0285">Flavoprotein</keyword>
<keyword evidence="7" id="KW-0274">FAD</keyword>
<evidence type="ECO:0000256" key="12">
    <source>
        <dbReference type="ARBA" id="ARBA00023136"/>
    </source>
</evidence>
<keyword evidence="11" id="KW-0411">Iron-sulfur</keyword>
<evidence type="ECO:0000256" key="3">
    <source>
        <dbReference type="ARBA" id="ARBA00022630"/>
    </source>
</evidence>